<evidence type="ECO:0000313" key="3">
    <source>
        <dbReference type="Proteomes" id="UP000823890"/>
    </source>
</evidence>
<evidence type="ECO:0008006" key="4">
    <source>
        <dbReference type="Google" id="ProtNLM"/>
    </source>
</evidence>
<dbReference type="EMBL" id="DWWO01000080">
    <property type="protein sequence ID" value="HJC34226.1"/>
    <property type="molecule type" value="Genomic_DNA"/>
</dbReference>
<organism evidence="2 3">
    <name type="scientific">Candidatus Mediterraneibacter faecipullorum</name>
    <dbReference type="NCBI Taxonomy" id="2838670"/>
    <lineage>
        <taxon>Bacteria</taxon>
        <taxon>Bacillati</taxon>
        <taxon>Bacillota</taxon>
        <taxon>Clostridia</taxon>
        <taxon>Lachnospirales</taxon>
        <taxon>Lachnospiraceae</taxon>
        <taxon>Mediterraneibacter</taxon>
    </lineage>
</organism>
<protein>
    <recommendedName>
        <fullName evidence="4">DUF4190 domain-containing protein</fullName>
    </recommendedName>
</protein>
<dbReference type="Proteomes" id="UP000823890">
    <property type="component" value="Unassembled WGS sequence"/>
</dbReference>
<feature type="transmembrane region" description="Helical" evidence="1">
    <location>
        <begin position="51"/>
        <end position="82"/>
    </location>
</feature>
<accession>A0A9D2NMN0</accession>
<keyword evidence="1" id="KW-1133">Transmembrane helix</keyword>
<gene>
    <name evidence="2" type="ORF">H9758_06470</name>
</gene>
<name>A0A9D2NMN0_9FIRM</name>
<reference evidence="2" key="2">
    <citation type="submission" date="2021-04" db="EMBL/GenBank/DDBJ databases">
        <authorList>
            <person name="Gilroy R."/>
        </authorList>
    </citation>
    <scope>NUCLEOTIDE SEQUENCE</scope>
    <source>
        <strain evidence="2">ChiW19-954</strain>
    </source>
</reference>
<dbReference type="AlphaFoldDB" id="A0A9D2NMN0"/>
<feature type="transmembrane region" description="Helical" evidence="1">
    <location>
        <begin position="6"/>
        <end position="39"/>
    </location>
</feature>
<keyword evidence="1" id="KW-0812">Transmembrane</keyword>
<evidence type="ECO:0000256" key="1">
    <source>
        <dbReference type="SAM" id="Phobius"/>
    </source>
</evidence>
<sequence>MGVASLVLGIISIIIGLFSGGGLGWLGAVAGIIGIILGIQGKKVPEQRGTATAGFVCSIIGTILCILMYVACIACVGGLAALS</sequence>
<comment type="caution">
    <text evidence="2">The sequence shown here is derived from an EMBL/GenBank/DDBJ whole genome shotgun (WGS) entry which is preliminary data.</text>
</comment>
<evidence type="ECO:0000313" key="2">
    <source>
        <dbReference type="EMBL" id="HJC34226.1"/>
    </source>
</evidence>
<reference evidence="2" key="1">
    <citation type="journal article" date="2021" name="PeerJ">
        <title>Extensive microbial diversity within the chicken gut microbiome revealed by metagenomics and culture.</title>
        <authorList>
            <person name="Gilroy R."/>
            <person name="Ravi A."/>
            <person name="Getino M."/>
            <person name="Pursley I."/>
            <person name="Horton D.L."/>
            <person name="Alikhan N.F."/>
            <person name="Baker D."/>
            <person name="Gharbi K."/>
            <person name="Hall N."/>
            <person name="Watson M."/>
            <person name="Adriaenssens E.M."/>
            <person name="Foster-Nyarko E."/>
            <person name="Jarju S."/>
            <person name="Secka A."/>
            <person name="Antonio M."/>
            <person name="Oren A."/>
            <person name="Chaudhuri R.R."/>
            <person name="La Ragione R."/>
            <person name="Hildebrand F."/>
            <person name="Pallen M.J."/>
        </authorList>
    </citation>
    <scope>NUCLEOTIDE SEQUENCE</scope>
    <source>
        <strain evidence="2">ChiW19-954</strain>
    </source>
</reference>
<keyword evidence="1" id="KW-0472">Membrane</keyword>
<proteinExistence type="predicted"/>